<organism evidence="1 2">
    <name type="scientific">Edaphobacter modestus</name>
    <dbReference type="NCBI Taxonomy" id="388466"/>
    <lineage>
        <taxon>Bacteria</taxon>
        <taxon>Pseudomonadati</taxon>
        <taxon>Acidobacteriota</taxon>
        <taxon>Terriglobia</taxon>
        <taxon>Terriglobales</taxon>
        <taxon>Acidobacteriaceae</taxon>
        <taxon>Edaphobacter</taxon>
    </lineage>
</organism>
<accession>A0A4Q7YTB1</accession>
<evidence type="ECO:0000313" key="2">
    <source>
        <dbReference type="Proteomes" id="UP000292958"/>
    </source>
</evidence>
<gene>
    <name evidence="1" type="ORF">BDD14_1668</name>
</gene>
<dbReference type="RefSeq" id="WP_130418319.1">
    <property type="nucleotide sequence ID" value="NZ_SHKW01000001.1"/>
</dbReference>
<evidence type="ECO:0000313" key="1">
    <source>
        <dbReference type="EMBL" id="RZU40223.1"/>
    </source>
</evidence>
<reference evidence="1 2" key="1">
    <citation type="submission" date="2019-02" db="EMBL/GenBank/DDBJ databases">
        <title>Genomic Encyclopedia of Archaeal and Bacterial Type Strains, Phase II (KMG-II): from individual species to whole genera.</title>
        <authorList>
            <person name="Goeker M."/>
        </authorList>
    </citation>
    <scope>NUCLEOTIDE SEQUENCE [LARGE SCALE GENOMIC DNA]</scope>
    <source>
        <strain evidence="1 2">DSM 18101</strain>
    </source>
</reference>
<proteinExistence type="predicted"/>
<sequence>MLKNVNGNVRGFQMQLEDHRAPTAQAPIGLTSRHLCALFVLHSKNILLVRHEDCSIHRVIFCVVLLESSAIDMKYHAHVKIQIYRLARPHWPHDSLLFVTLALIAPEAVLAQTQPTNDHLTLGEVTCFLASDA</sequence>
<dbReference type="EMBL" id="SHKW01000001">
    <property type="protein sequence ID" value="RZU40223.1"/>
    <property type="molecule type" value="Genomic_DNA"/>
</dbReference>
<dbReference type="Proteomes" id="UP000292958">
    <property type="component" value="Unassembled WGS sequence"/>
</dbReference>
<protein>
    <submittedName>
        <fullName evidence="1">Uncharacterized protein</fullName>
    </submittedName>
</protein>
<keyword evidence="2" id="KW-1185">Reference proteome</keyword>
<comment type="caution">
    <text evidence="1">The sequence shown here is derived from an EMBL/GenBank/DDBJ whole genome shotgun (WGS) entry which is preliminary data.</text>
</comment>
<dbReference type="AlphaFoldDB" id="A0A4Q7YTB1"/>
<name>A0A4Q7YTB1_9BACT</name>